<dbReference type="EC" id="2.7.13.3" evidence="3"/>
<keyword evidence="6 10" id="KW-0812">Transmembrane</keyword>
<dbReference type="InterPro" id="IPR050428">
    <property type="entry name" value="TCS_sensor_his_kinase"/>
</dbReference>
<evidence type="ECO:0000256" key="4">
    <source>
        <dbReference type="ARBA" id="ARBA00022553"/>
    </source>
</evidence>
<keyword evidence="8 10" id="KW-1133">Transmembrane helix</keyword>
<comment type="subcellular location">
    <subcellularLocation>
        <location evidence="2">Membrane</location>
    </subcellularLocation>
</comment>
<comment type="caution">
    <text evidence="12">The sequence shown here is derived from an EMBL/GenBank/DDBJ whole genome shotgun (WGS) entry which is preliminary data.</text>
</comment>
<evidence type="ECO:0000256" key="9">
    <source>
        <dbReference type="ARBA" id="ARBA00023136"/>
    </source>
</evidence>
<evidence type="ECO:0000256" key="6">
    <source>
        <dbReference type="ARBA" id="ARBA00022692"/>
    </source>
</evidence>
<dbReference type="PANTHER" id="PTHR45436:SF5">
    <property type="entry name" value="SENSOR HISTIDINE KINASE TRCS"/>
    <property type="match status" value="1"/>
</dbReference>
<evidence type="ECO:0000256" key="3">
    <source>
        <dbReference type="ARBA" id="ARBA00012438"/>
    </source>
</evidence>
<reference evidence="12 13" key="1">
    <citation type="submission" date="2006-02" db="EMBL/GenBank/DDBJ databases">
        <authorList>
            <person name="Waterbury J."/>
            <person name="Ferriera S."/>
            <person name="Johnson J."/>
            <person name="Kravitz S."/>
            <person name="Halpern A."/>
            <person name="Remington K."/>
            <person name="Beeson K."/>
            <person name="Tran B."/>
            <person name="Rogers Y.-H."/>
            <person name="Friedman R."/>
            <person name="Venter J.C."/>
        </authorList>
    </citation>
    <scope>NUCLEOTIDE SEQUENCE [LARGE SCALE GENOMIC DNA]</scope>
    <source>
        <strain evidence="12 13">Nb-231</strain>
    </source>
</reference>
<dbReference type="Pfam" id="PF02518">
    <property type="entry name" value="HATPase_c"/>
    <property type="match status" value="1"/>
</dbReference>
<dbReference type="InterPro" id="IPR005467">
    <property type="entry name" value="His_kinase_dom"/>
</dbReference>
<accession>A4BNI5</accession>
<evidence type="ECO:0000259" key="11">
    <source>
        <dbReference type="PROSITE" id="PS50109"/>
    </source>
</evidence>
<protein>
    <recommendedName>
        <fullName evidence="3">histidine kinase</fullName>
        <ecNumber evidence="3">2.7.13.3</ecNumber>
    </recommendedName>
</protein>
<evidence type="ECO:0000256" key="2">
    <source>
        <dbReference type="ARBA" id="ARBA00004370"/>
    </source>
</evidence>
<dbReference type="GO" id="GO:0004673">
    <property type="term" value="F:protein histidine kinase activity"/>
    <property type="evidence" value="ECO:0007669"/>
    <property type="project" value="UniProtKB-EC"/>
</dbReference>
<comment type="catalytic activity">
    <reaction evidence="1">
        <text>ATP + protein L-histidine = ADP + protein N-phospho-L-histidine.</text>
        <dbReference type="EC" id="2.7.13.3"/>
    </reaction>
</comment>
<dbReference type="Gene3D" id="3.30.565.10">
    <property type="entry name" value="Histidine kinase-like ATPase, C-terminal domain"/>
    <property type="match status" value="1"/>
</dbReference>
<dbReference type="GO" id="GO:0000160">
    <property type="term" value="P:phosphorelay signal transduction system"/>
    <property type="evidence" value="ECO:0007669"/>
    <property type="project" value="TreeGrafter"/>
</dbReference>
<keyword evidence="9 10" id="KW-0472">Membrane</keyword>
<dbReference type="GO" id="GO:0005886">
    <property type="term" value="C:plasma membrane"/>
    <property type="evidence" value="ECO:0007669"/>
    <property type="project" value="TreeGrafter"/>
</dbReference>
<evidence type="ECO:0000256" key="1">
    <source>
        <dbReference type="ARBA" id="ARBA00000085"/>
    </source>
</evidence>
<dbReference type="OrthoDB" id="9809567at2"/>
<keyword evidence="4" id="KW-0597">Phosphoprotein</keyword>
<evidence type="ECO:0000256" key="5">
    <source>
        <dbReference type="ARBA" id="ARBA00022679"/>
    </source>
</evidence>
<feature type="transmembrane region" description="Helical" evidence="10">
    <location>
        <begin position="155"/>
        <end position="175"/>
    </location>
</feature>
<dbReference type="eggNOG" id="COG0642">
    <property type="taxonomic scope" value="Bacteria"/>
</dbReference>
<keyword evidence="7 12" id="KW-0418">Kinase</keyword>
<evidence type="ECO:0000313" key="12">
    <source>
        <dbReference type="EMBL" id="EAR22784.1"/>
    </source>
</evidence>
<sequence length="449" mass="48855">MSMSAPLSLERRLARLLLLSVASLLLVAVLATGIGIARITRDFVVTRLMHDRDNLIASLQSARCAPNTLPVIYQKVYSGHYYQIEHPGKPTLRSRSLWDARLALPGLQAGQNWRGFLAGPDDQYLLVLVTGVLQGGATVQVAVGEDVSALRNTLFVIYGGTLAAGILLALGLWLLQRRLLRSLLNPLFEARADLTRLECGELTQLPQAGIPIEILPLVNHINRLLEIMGRRLARSRSAIGDLAHALKTPLAALAQLEGEPAIRRDPQTAEQLRQHVQRLDMLIDSQLRRARFGGGGAPGVSVPLREQIDDLIATLHRIYRDKPIQCTVSVAQSTRFPGDREDLLKLLGVILDNAFKWARGYIAIRAEPGPPLQIWIADDGPGIAAEDVTRLARRGQRLDESAPGNGLGLAIANDIVAQYGGRLDITPQGCLGGLTVCITLPREAQSLAD</sequence>
<dbReference type="PRINTS" id="PR00344">
    <property type="entry name" value="BCTRLSENSOR"/>
</dbReference>
<dbReference type="HOGENOM" id="CLU_000445_42_3_6"/>
<dbReference type="SUPFAM" id="SSF55874">
    <property type="entry name" value="ATPase domain of HSP90 chaperone/DNA topoisomerase II/histidine kinase"/>
    <property type="match status" value="1"/>
</dbReference>
<organism evidence="12 13">
    <name type="scientific">Nitrococcus mobilis Nb-231</name>
    <dbReference type="NCBI Taxonomy" id="314278"/>
    <lineage>
        <taxon>Bacteria</taxon>
        <taxon>Pseudomonadati</taxon>
        <taxon>Pseudomonadota</taxon>
        <taxon>Gammaproteobacteria</taxon>
        <taxon>Chromatiales</taxon>
        <taxon>Ectothiorhodospiraceae</taxon>
        <taxon>Nitrococcus</taxon>
    </lineage>
</organism>
<keyword evidence="5" id="KW-0808">Transferase</keyword>
<keyword evidence="13" id="KW-1185">Reference proteome</keyword>
<proteinExistence type="predicted"/>
<feature type="domain" description="Histidine kinase" evidence="11">
    <location>
        <begin position="241"/>
        <end position="444"/>
    </location>
</feature>
<evidence type="ECO:0000256" key="10">
    <source>
        <dbReference type="SAM" id="Phobius"/>
    </source>
</evidence>
<evidence type="ECO:0000256" key="8">
    <source>
        <dbReference type="ARBA" id="ARBA00022989"/>
    </source>
</evidence>
<dbReference type="AlphaFoldDB" id="A4BNI5"/>
<evidence type="ECO:0000256" key="7">
    <source>
        <dbReference type="ARBA" id="ARBA00022777"/>
    </source>
</evidence>
<dbReference type="EMBL" id="AAOF01000002">
    <property type="protein sequence ID" value="EAR22784.1"/>
    <property type="molecule type" value="Genomic_DNA"/>
</dbReference>
<dbReference type="PROSITE" id="PS50109">
    <property type="entry name" value="HIS_KIN"/>
    <property type="match status" value="1"/>
</dbReference>
<name>A4BNI5_9GAMM</name>
<dbReference type="SMART" id="SM00387">
    <property type="entry name" value="HATPase_c"/>
    <property type="match status" value="1"/>
</dbReference>
<dbReference type="InterPro" id="IPR036890">
    <property type="entry name" value="HATPase_C_sf"/>
</dbReference>
<dbReference type="PANTHER" id="PTHR45436">
    <property type="entry name" value="SENSOR HISTIDINE KINASE YKOH"/>
    <property type="match status" value="1"/>
</dbReference>
<gene>
    <name evidence="12" type="ORF">NB231_10038</name>
</gene>
<dbReference type="Proteomes" id="UP000003374">
    <property type="component" value="Unassembled WGS sequence"/>
</dbReference>
<dbReference type="STRING" id="314278.NB231_10038"/>
<dbReference type="InterPro" id="IPR004358">
    <property type="entry name" value="Sig_transdc_His_kin-like_C"/>
</dbReference>
<dbReference type="InterPro" id="IPR003594">
    <property type="entry name" value="HATPase_dom"/>
</dbReference>
<evidence type="ECO:0000313" key="13">
    <source>
        <dbReference type="Proteomes" id="UP000003374"/>
    </source>
</evidence>